<keyword evidence="1" id="KW-0472">Membrane</keyword>
<organism evidence="2">
    <name type="scientific">marine metagenome</name>
    <dbReference type="NCBI Taxonomy" id="408172"/>
    <lineage>
        <taxon>unclassified sequences</taxon>
        <taxon>metagenomes</taxon>
        <taxon>ecological metagenomes</taxon>
    </lineage>
</organism>
<feature type="transmembrane region" description="Helical" evidence="1">
    <location>
        <begin position="22"/>
        <end position="40"/>
    </location>
</feature>
<sequence>MLFATIWTYGLFGAFITRSDSYIVLIFSSLISILLCYSFLFIDHYKEKETLLISFNNLKIVLILFLSMLLLLNDGLFSWFYNDQSVH</sequence>
<evidence type="ECO:0000313" key="2">
    <source>
        <dbReference type="EMBL" id="SVB51257.1"/>
    </source>
</evidence>
<gene>
    <name evidence="2" type="ORF">METZ01_LOCUS204111</name>
</gene>
<reference evidence="2" key="1">
    <citation type="submission" date="2018-05" db="EMBL/GenBank/DDBJ databases">
        <authorList>
            <person name="Lanie J.A."/>
            <person name="Ng W.-L."/>
            <person name="Kazmierczak K.M."/>
            <person name="Andrzejewski T.M."/>
            <person name="Davidsen T.M."/>
            <person name="Wayne K.J."/>
            <person name="Tettelin H."/>
            <person name="Glass J.I."/>
            <person name="Rusch D."/>
            <person name="Podicherti R."/>
            <person name="Tsui H.-C.T."/>
            <person name="Winkler M.E."/>
        </authorList>
    </citation>
    <scope>NUCLEOTIDE SEQUENCE</scope>
</reference>
<keyword evidence="1" id="KW-1133">Transmembrane helix</keyword>
<feature type="non-terminal residue" evidence="2">
    <location>
        <position position="87"/>
    </location>
</feature>
<proteinExistence type="predicted"/>
<keyword evidence="1" id="KW-0812">Transmembrane</keyword>
<dbReference type="EMBL" id="UINC01045022">
    <property type="protein sequence ID" value="SVB51257.1"/>
    <property type="molecule type" value="Genomic_DNA"/>
</dbReference>
<feature type="transmembrane region" description="Helical" evidence="1">
    <location>
        <begin position="60"/>
        <end position="81"/>
    </location>
</feature>
<dbReference type="AlphaFoldDB" id="A0A382EN15"/>
<accession>A0A382EN15</accession>
<name>A0A382EN15_9ZZZZ</name>
<protein>
    <submittedName>
        <fullName evidence="2">Uncharacterized protein</fullName>
    </submittedName>
</protein>
<evidence type="ECO:0000256" key="1">
    <source>
        <dbReference type="SAM" id="Phobius"/>
    </source>
</evidence>